<dbReference type="Pfam" id="PF01979">
    <property type="entry name" value="Amidohydro_1"/>
    <property type="match status" value="1"/>
</dbReference>
<dbReference type="InterPro" id="IPR057744">
    <property type="entry name" value="OTAase-like"/>
</dbReference>
<evidence type="ECO:0000313" key="3">
    <source>
        <dbReference type="Proteomes" id="UP001595816"/>
    </source>
</evidence>
<dbReference type="SUPFAM" id="SSF51556">
    <property type="entry name" value="Metallo-dependent hydrolases"/>
    <property type="match status" value="1"/>
</dbReference>
<sequence>MAETLDSMRLIFDNVRVFDGVQENLSAPARVVVEDGLIAEVTGLDAADAGSGPAGTVIDGGGRVLMPGLIDAHWHAMMASLPMAQLATADLGYIYLAAGREAERTLLRGFTTVRDAGGPSFGLKQAVDDGLIHGPRIYPSGAFISQTSGHGDFRTPHDLPKHGLTFIETAGVTAIADGVDEVLRATREQLMRGASQIKLMAGGGVASPHDPLDVTQFTEAELRAAVEAAENWGTYVMVHAYTPRSVQQAIRAGVRCIEHGHLLDDETAAQMATQEVWWCLQPFLDDEDAIPMADPVNRAKQLTMVQGTDTAYELARRHGVRVAWGTDTLFDPKLATRQGAQLAKMGRWFTPAEVLRMATSGNAELLALSGERNPYPRPLGVIEPGAYADLLLVDGDPLADLAVLADPANLTVIMKNGEIIRDARTP</sequence>
<accession>A0ABV8LPP6</accession>
<dbReference type="CDD" id="cd01299">
    <property type="entry name" value="Met_dep_hydrolase_A"/>
    <property type="match status" value="1"/>
</dbReference>
<dbReference type="PANTHER" id="PTHR43135:SF3">
    <property type="entry name" value="ALPHA-D-RIBOSE 1-METHYLPHOSPHONATE 5-TRIPHOSPHATE DIPHOSPHATASE"/>
    <property type="match status" value="1"/>
</dbReference>
<dbReference type="InterPro" id="IPR051781">
    <property type="entry name" value="Metallo-dep_Hydrolase"/>
</dbReference>
<dbReference type="Proteomes" id="UP001595816">
    <property type="component" value="Unassembled WGS sequence"/>
</dbReference>
<reference evidence="3" key="1">
    <citation type="journal article" date="2019" name="Int. J. Syst. Evol. Microbiol.">
        <title>The Global Catalogue of Microorganisms (GCM) 10K type strain sequencing project: providing services to taxonomists for standard genome sequencing and annotation.</title>
        <authorList>
            <consortium name="The Broad Institute Genomics Platform"/>
            <consortium name="The Broad Institute Genome Sequencing Center for Infectious Disease"/>
            <person name="Wu L."/>
            <person name="Ma J."/>
        </authorList>
    </citation>
    <scope>NUCLEOTIDE SEQUENCE [LARGE SCALE GENOMIC DNA]</scope>
    <source>
        <strain evidence="3">CGMCC 4.7289</strain>
    </source>
</reference>
<keyword evidence="3" id="KW-1185">Reference proteome</keyword>
<dbReference type="PANTHER" id="PTHR43135">
    <property type="entry name" value="ALPHA-D-RIBOSE 1-METHYLPHOSPHONATE 5-TRIPHOSPHATE DIPHOSPHATASE"/>
    <property type="match status" value="1"/>
</dbReference>
<dbReference type="InterPro" id="IPR006680">
    <property type="entry name" value="Amidohydro-rel"/>
</dbReference>
<feature type="domain" description="Amidohydrolase-related" evidence="1">
    <location>
        <begin position="64"/>
        <end position="419"/>
    </location>
</feature>
<gene>
    <name evidence="2" type="ORF">ACFOZ4_19120</name>
</gene>
<dbReference type="Gene3D" id="2.30.40.10">
    <property type="entry name" value="Urease, subunit C, domain 1"/>
    <property type="match status" value="1"/>
</dbReference>
<protein>
    <submittedName>
        <fullName evidence="2">Amidohydrolase family protein</fullName>
    </submittedName>
</protein>
<proteinExistence type="predicted"/>
<dbReference type="SUPFAM" id="SSF51338">
    <property type="entry name" value="Composite domain of metallo-dependent hydrolases"/>
    <property type="match status" value="1"/>
</dbReference>
<dbReference type="RefSeq" id="WP_253752731.1">
    <property type="nucleotide sequence ID" value="NZ_JAMZDZ010000001.1"/>
</dbReference>
<name>A0ABV8LPP6_9ACTN</name>
<dbReference type="Gene3D" id="3.20.20.140">
    <property type="entry name" value="Metal-dependent hydrolases"/>
    <property type="match status" value="1"/>
</dbReference>
<evidence type="ECO:0000313" key="2">
    <source>
        <dbReference type="EMBL" id="MFC4132724.1"/>
    </source>
</evidence>
<dbReference type="InterPro" id="IPR011059">
    <property type="entry name" value="Metal-dep_hydrolase_composite"/>
</dbReference>
<comment type="caution">
    <text evidence="2">The sequence shown here is derived from an EMBL/GenBank/DDBJ whole genome shotgun (WGS) entry which is preliminary data.</text>
</comment>
<dbReference type="EMBL" id="JBHSAY010000009">
    <property type="protein sequence ID" value="MFC4132724.1"/>
    <property type="molecule type" value="Genomic_DNA"/>
</dbReference>
<evidence type="ECO:0000259" key="1">
    <source>
        <dbReference type="Pfam" id="PF01979"/>
    </source>
</evidence>
<dbReference type="InterPro" id="IPR032466">
    <property type="entry name" value="Metal_Hydrolase"/>
</dbReference>
<organism evidence="2 3">
    <name type="scientific">Hamadaea flava</name>
    <dbReference type="NCBI Taxonomy" id="1742688"/>
    <lineage>
        <taxon>Bacteria</taxon>
        <taxon>Bacillati</taxon>
        <taxon>Actinomycetota</taxon>
        <taxon>Actinomycetes</taxon>
        <taxon>Micromonosporales</taxon>
        <taxon>Micromonosporaceae</taxon>
        <taxon>Hamadaea</taxon>
    </lineage>
</organism>